<feature type="domain" description="Cytochrome c" evidence="7">
    <location>
        <begin position="171"/>
        <end position="255"/>
    </location>
</feature>
<feature type="domain" description="Cytochrome c" evidence="7">
    <location>
        <begin position="51"/>
        <end position="147"/>
    </location>
</feature>
<keyword evidence="2 4" id="KW-0479">Metal-binding</keyword>
<dbReference type="Pfam" id="PF21342">
    <property type="entry name" value="SoxA-TsdA_cyt-c"/>
    <property type="match status" value="1"/>
</dbReference>
<dbReference type="SUPFAM" id="SSF46626">
    <property type="entry name" value="Cytochrome c"/>
    <property type="match status" value="2"/>
</dbReference>
<evidence type="ECO:0000256" key="1">
    <source>
        <dbReference type="ARBA" id="ARBA00022617"/>
    </source>
</evidence>
<evidence type="ECO:0000256" key="5">
    <source>
        <dbReference type="SAM" id="MobiDB-lite"/>
    </source>
</evidence>
<dbReference type="Pfam" id="PF00034">
    <property type="entry name" value="Cytochrom_C"/>
    <property type="match status" value="1"/>
</dbReference>
<accession>A0ABU8EJC8</accession>
<dbReference type="Proteomes" id="UP001387110">
    <property type="component" value="Unassembled WGS sequence"/>
</dbReference>
<keyword evidence="6" id="KW-1133">Transmembrane helix</keyword>
<keyword evidence="3 4" id="KW-0408">Iron</keyword>
<dbReference type="InterPro" id="IPR036909">
    <property type="entry name" value="Cyt_c-like_dom_sf"/>
</dbReference>
<dbReference type="EMBL" id="JBAWKY010000003">
    <property type="protein sequence ID" value="MEI4463029.1"/>
    <property type="molecule type" value="Genomic_DNA"/>
</dbReference>
<dbReference type="RefSeq" id="WP_336449405.1">
    <property type="nucleotide sequence ID" value="NZ_JBAWKY010000003.1"/>
</dbReference>
<evidence type="ECO:0000256" key="6">
    <source>
        <dbReference type="SAM" id="Phobius"/>
    </source>
</evidence>
<dbReference type="PROSITE" id="PS51007">
    <property type="entry name" value="CYTC"/>
    <property type="match status" value="2"/>
</dbReference>
<keyword evidence="6" id="KW-0812">Transmembrane</keyword>
<evidence type="ECO:0000256" key="2">
    <source>
        <dbReference type="ARBA" id="ARBA00022723"/>
    </source>
</evidence>
<evidence type="ECO:0000256" key="4">
    <source>
        <dbReference type="PROSITE-ProRule" id="PRU00433"/>
    </source>
</evidence>
<organism evidence="8 9">
    <name type="scientific">Exiguobacterium indicum</name>
    <dbReference type="NCBI Taxonomy" id="296995"/>
    <lineage>
        <taxon>Bacteria</taxon>
        <taxon>Bacillati</taxon>
        <taxon>Bacillota</taxon>
        <taxon>Bacilli</taxon>
        <taxon>Bacillales</taxon>
        <taxon>Bacillales Family XII. Incertae Sedis</taxon>
        <taxon>Exiguobacterium</taxon>
    </lineage>
</organism>
<keyword evidence="9" id="KW-1185">Reference proteome</keyword>
<name>A0ABU8EJC8_9BACL</name>
<evidence type="ECO:0000313" key="8">
    <source>
        <dbReference type="EMBL" id="MEI4463029.1"/>
    </source>
</evidence>
<proteinExistence type="predicted"/>
<evidence type="ECO:0000313" key="9">
    <source>
        <dbReference type="Proteomes" id="UP001387110"/>
    </source>
</evidence>
<reference evidence="8 9" key="1">
    <citation type="submission" date="2023-12" db="EMBL/GenBank/DDBJ databases">
        <authorList>
            <person name="Easwaran N."/>
            <person name="Lazarus H.P.S."/>
        </authorList>
    </citation>
    <scope>NUCLEOTIDE SEQUENCE [LARGE SCALE GENOMIC DNA]</scope>
    <source>
        <strain evidence="8 9">VIT-2023</strain>
    </source>
</reference>
<protein>
    <submittedName>
        <fullName evidence="8">C-type cytochrome</fullName>
    </submittedName>
</protein>
<feature type="region of interest" description="Disordered" evidence="5">
    <location>
        <begin position="258"/>
        <end position="285"/>
    </location>
</feature>
<gene>
    <name evidence="8" type="ORF">SZL87_11375</name>
</gene>
<feature type="compositionally biased region" description="Basic and acidic residues" evidence="5">
    <location>
        <begin position="260"/>
        <end position="271"/>
    </location>
</feature>
<dbReference type="Gene3D" id="1.10.760.10">
    <property type="entry name" value="Cytochrome c-like domain"/>
    <property type="match status" value="2"/>
</dbReference>
<evidence type="ECO:0000256" key="3">
    <source>
        <dbReference type="ARBA" id="ARBA00023004"/>
    </source>
</evidence>
<sequence>MRKEKWILGGIFLFIVGILVWVKLFSPTDQDIIVAAHGPSLNTLSSEKNADQIKKGRDYINHTSSLLPNNVGSTMSCASCHATGATGGSLDLVGVTKEYPQYNKRAGKVVSIEERVNGCFTRSMNGKKLDPDGEEMKAIISYLNFLSKDTADDIKDRPWTEVAIQGDLPKPNIENGKDIYSNSCMACHGSTQASSHGLAVYGKNSYNDGAGMNRLRTTAGFIQHYMPKEPMGGVETGGLTKQQAVDVAAYINSVGRPVMKGKEKDYPHGDPPDDLSYPVDSVHKK</sequence>
<feature type="transmembrane region" description="Helical" evidence="6">
    <location>
        <begin position="7"/>
        <end position="25"/>
    </location>
</feature>
<dbReference type="InterPro" id="IPR009056">
    <property type="entry name" value="Cyt_c-like_dom"/>
</dbReference>
<keyword evidence="1 4" id="KW-0349">Heme</keyword>
<comment type="caution">
    <text evidence="8">The sequence shown here is derived from an EMBL/GenBank/DDBJ whole genome shotgun (WGS) entry which is preliminary data.</text>
</comment>
<evidence type="ECO:0000259" key="7">
    <source>
        <dbReference type="PROSITE" id="PS51007"/>
    </source>
</evidence>
<keyword evidence="6" id="KW-0472">Membrane</keyword>